<dbReference type="EMBL" id="JBHTIS010002308">
    <property type="protein sequence ID" value="MFD1049643.1"/>
    <property type="molecule type" value="Genomic_DNA"/>
</dbReference>
<reference evidence="2" key="1">
    <citation type="journal article" date="2019" name="Int. J. Syst. Evol. Microbiol.">
        <title>The Global Catalogue of Microorganisms (GCM) 10K type strain sequencing project: providing services to taxonomists for standard genome sequencing and annotation.</title>
        <authorList>
            <consortium name="The Broad Institute Genomics Platform"/>
            <consortium name="The Broad Institute Genome Sequencing Center for Infectious Disease"/>
            <person name="Wu L."/>
            <person name="Ma J."/>
        </authorList>
    </citation>
    <scope>NUCLEOTIDE SEQUENCE [LARGE SCALE GENOMIC DNA]</scope>
    <source>
        <strain evidence="2">JCM 31486</strain>
    </source>
</reference>
<organism evidence="1 2">
    <name type="scientific">Kibdelosporangium lantanae</name>
    <dbReference type="NCBI Taxonomy" id="1497396"/>
    <lineage>
        <taxon>Bacteria</taxon>
        <taxon>Bacillati</taxon>
        <taxon>Actinomycetota</taxon>
        <taxon>Actinomycetes</taxon>
        <taxon>Pseudonocardiales</taxon>
        <taxon>Pseudonocardiaceae</taxon>
        <taxon>Kibdelosporangium</taxon>
    </lineage>
</organism>
<dbReference type="Proteomes" id="UP001597045">
    <property type="component" value="Unassembled WGS sequence"/>
</dbReference>
<protein>
    <submittedName>
        <fullName evidence="1">Uncharacterized protein</fullName>
    </submittedName>
</protein>
<name>A0ABW3MFY0_9PSEU</name>
<accession>A0ABW3MFY0</accession>
<feature type="non-terminal residue" evidence="1">
    <location>
        <position position="68"/>
    </location>
</feature>
<comment type="caution">
    <text evidence="1">The sequence shown here is derived from an EMBL/GenBank/DDBJ whole genome shotgun (WGS) entry which is preliminary data.</text>
</comment>
<gene>
    <name evidence="1" type="ORF">ACFQ1S_31010</name>
</gene>
<evidence type="ECO:0000313" key="1">
    <source>
        <dbReference type="EMBL" id="MFD1049643.1"/>
    </source>
</evidence>
<evidence type="ECO:0000313" key="2">
    <source>
        <dbReference type="Proteomes" id="UP001597045"/>
    </source>
</evidence>
<sequence length="68" mass="7984">MHARLEKLILWGKEHLAELDVAETINKDVKEGVERQQREFLLRQQLAAIRKELAELDGKPASEEQDYR</sequence>
<dbReference type="Gene3D" id="1.20.58.1480">
    <property type="match status" value="1"/>
</dbReference>
<keyword evidence="2" id="KW-1185">Reference proteome</keyword>
<proteinExistence type="predicted"/>